<keyword evidence="2" id="KW-0732">Signal</keyword>
<dbReference type="AlphaFoldDB" id="A0A2U3WWF1"/>
<evidence type="ECO:0000313" key="5">
    <source>
        <dbReference type="RefSeq" id="XP_004413858.1"/>
    </source>
</evidence>
<gene>
    <name evidence="5" type="primary">LRRN4CL</name>
</gene>
<sequence>MLDSPCLLWLLAVTFSLVPRTRPLAPQDLTEEEEDETSRPPLQAVLCDYDSCRHLQVPCKELQRAGPGACLCPGLSSPAQPPAPPRLGEVHVVAEAGSALVHWCAPPSPVHQYWLLLWEGGGATQKGPPLNATVRRAELKGLKPGATYVVCVVAANGAGESSVPRAGGEGLEGVGGPAFGPCGRLAMPPRPVTLVHTAVGVGTVLALLTCSALVWHFCLRERWGCPHRPASPPTAGL</sequence>
<dbReference type="CDD" id="cd00063">
    <property type="entry name" value="FN3"/>
    <property type="match status" value="1"/>
</dbReference>
<evidence type="ECO:0000256" key="1">
    <source>
        <dbReference type="SAM" id="Phobius"/>
    </source>
</evidence>
<dbReference type="GeneID" id="101383530"/>
<organism evidence="4 5">
    <name type="scientific">Odobenus rosmarus divergens</name>
    <name type="common">Pacific walrus</name>
    <dbReference type="NCBI Taxonomy" id="9708"/>
    <lineage>
        <taxon>Eukaryota</taxon>
        <taxon>Metazoa</taxon>
        <taxon>Chordata</taxon>
        <taxon>Craniata</taxon>
        <taxon>Vertebrata</taxon>
        <taxon>Euteleostomi</taxon>
        <taxon>Mammalia</taxon>
        <taxon>Eutheria</taxon>
        <taxon>Laurasiatheria</taxon>
        <taxon>Carnivora</taxon>
        <taxon>Caniformia</taxon>
        <taxon>Pinnipedia</taxon>
        <taxon>Odobenidae</taxon>
        <taxon>Odobenus</taxon>
    </lineage>
</organism>
<evidence type="ECO:0000313" key="4">
    <source>
        <dbReference type="Proteomes" id="UP000245340"/>
    </source>
</evidence>
<accession>A0A2U3WWF1</accession>
<proteinExistence type="predicted"/>
<dbReference type="Pfam" id="PF00041">
    <property type="entry name" value="fn3"/>
    <property type="match status" value="1"/>
</dbReference>
<protein>
    <submittedName>
        <fullName evidence="5">LRRN4 C-terminal-like protein</fullName>
    </submittedName>
</protein>
<dbReference type="KEGG" id="oro:101383530"/>
<dbReference type="InterPro" id="IPR013783">
    <property type="entry name" value="Ig-like_fold"/>
</dbReference>
<dbReference type="InterPro" id="IPR003961">
    <property type="entry name" value="FN3_dom"/>
</dbReference>
<dbReference type="InterPro" id="IPR036116">
    <property type="entry name" value="FN3_sf"/>
</dbReference>
<dbReference type="SUPFAM" id="SSF49265">
    <property type="entry name" value="Fibronectin type III"/>
    <property type="match status" value="1"/>
</dbReference>
<dbReference type="OrthoDB" id="8824963at2759"/>
<dbReference type="Proteomes" id="UP000245340">
    <property type="component" value="Unplaced"/>
</dbReference>
<name>A0A2U3WWF1_ODORO</name>
<evidence type="ECO:0000256" key="2">
    <source>
        <dbReference type="SAM" id="SignalP"/>
    </source>
</evidence>
<dbReference type="CTD" id="221091"/>
<reference evidence="5" key="1">
    <citation type="submission" date="2025-08" db="UniProtKB">
        <authorList>
            <consortium name="RefSeq"/>
        </authorList>
    </citation>
    <scope>IDENTIFICATION</scope>
</reference>
<keyword evidence="1" id="KW-1133">Transmembrane helix</keyword>
<dbReference type="STRING" id="9708.A0A2U3WWF1"/>
<dbReference type="RefSeq" id="XP_004413858.1">
    <property type="nucleotide sequence ID" value="XM_004413801.1"/>
</dbReference>
<dbReference type="PROSITE" id="PS50853">
    <property type="entry name" value="FN3"/>
    <property type="match status" value="1"/>
</dbReference>
<dbReference type="SMART" id="SM00060">
    <property type="entry name" value="FN3"/>
    <property type="match status" value="1"/>
</dbReference>
<feature type="chain" id="PRO_5015545539" evidence="2">
    <location>
        <begin position="24"/>
        <end position="237"/>
    </location>
</feature>
<feature type="transmembrane region" description="Helical" evidence="1">
    <location>
        <begin position="194"/>
        <end position="218"/>
    </location>
</feature>
<dbReference type="Gene3D" id="2.60.40.10">
    <property type="entry name" value="Immunoglobulins"/>
    <property type="match status" value="1"/>
</dbReference>
<keyword evidence="1" id="KW-0812">Transmembrane</keyword>
<dbReference type="InParanoid" id="A0A2U3WWF1"/>
<feature type="signal peptide" evidence="2">
    <location>
        <begin position="1"/>
        <end position="23"/>
    </location>
</feature>
<evidence type="ECO:0000259" key="3">
    <source>
        <dbReference type="PROSITE" id="PS50853"/>
    </source>
</evidence>
<keyword evidence="1" id="KW-0472">Membrane</keyword>
<feature type="domain" description="Fibronectin type-III" evidence="3">
    <location>
        <begin position="81"/>
        <end position="177"/>
    </location>
</feature>
<keyword evidence="4" id="KW-1185">Reference proteome</keyword>